<evidence type="ECO:0008006" key="4">
    <source>
        <dbReference type="Google" id="ProtNLM"/>
    </source>
</evidence>
<dbReference type="AlphaFoldDB" id="A0A5A7MPQ5"/>
<protein>
    <recommendedName>
        <fullName evidence="4">Serine protease</fullName>
    </recommendedName>
</protein>
<dbReference type="GO" id="GO:0006508">
    <property type="term" value="P:proteolysis"/>
    <property type="evidence" value="ECO:0007669"/>
    <property type="project" value="InterPro"/>
</dbReference>
<organism evidence="2 3">
    <name type="scientific">Iodidimonas gelatinilytica</name>
    <dbReference type="NCBI Taxonomy" id="1236966"/>
    <lineage>
        <taxon>Bacteria</taxon>
        <taxon>Pseudomonadati</taxon>
        <taxon>Pseudomonadota</taxon>
        <taxon>Alphaproteobacteria</taxon>
        <taxon>Iodidimonadales</taxon>
        <taxon>Iodidimonadaceae</taxon>
        <taxon>Iodidimonas</taxon>
    </lineage>
</organism>
<dbReference type="PANTHER" id="PTHR43019:SF23">
    <property type="entry name" value="PROTEASE DO-LIKE 5, CHLOROPLASTIC"/>
    <property type="match status" value="1"/>
</dbReference>
<dbReference type="InterPro" id="IPR009003">
    <property type="entry name" value="Peptidase_S1_PA"/>
</dbReference>
<dbReference type="InterPro" id="IPR043504">
    <property type="entry name" value="Peptidase_S1_PA_chymotrypsin"/>
</dbReference>
<reference evidence="2 3" key="1">
    <citation type="submission" date="2019-09" db="EMBL/GenBank/DDBJ databases">
        <title>NBRP : Genome information of microbial organism related human and environment.</title>
        <authorList>
            <person name="Hattori M."/>
            <person name="Oshima K."/>
            <person name="Inaba H."/>
            <person name="Suda W."/>
            <person name="Sakamoto M."/>
            <person name="Iino T."/>
            <person name="Kitahara M."/>
            <person name="Oshida Y."/>
            <person name="Iida T."/>
            <person name="Kudo T."/>
            <person name="Itoh T."/>
            <person name="Ohkuma M."/>
        </authorList>
    </citation>
    <scope>NUCLEOTIDE SEQUENCE [LARGE SCALE GENOMIC DNA]</scope>
    <source>
        <strain evidence="2 3">Hi-2</strain>
    </source>
</reference>
<evidence type="ECO:0000256" key="1">
    <source>
        <dbReference type="SAM" id="MobiDB-lite"/>
    </source>
</evidence>
<comment type="caution">
    <text evidence="2">The sequence shown here is derived from an EMBL/GenBank/DDBJ whole genome shotgun (WGS) entry which is preliminary data.</text>
</comment>
<dbReference type="SUPFAM" id="SSF50494">
    <property type="entry name" value="Trypsin-like serine proteases"/>
    <property type="match status" value="1"/>
</dbReference>
<sequence length="321" mass="34735">MTKSPAKLQFYPMIFAGLLALLFSGAARSFSPITLCYDKERDIVQSVLSGTCEGDVVTAEEAQIIRDRIKRERLSRILPATSHIGNDDKSAAEKAPSRAKIVTFGTAFSIDERGYFLTARHVVDQCDTPNLNLADGTGFEATILLQSPDQDIALLYAPALQLPPLLARPDHPARGDSVTAIGYPEQGLPRIRPGSIDGVLQDISFDNGAARFLAFKAPVRGGNSGGPLFDNQGALVGMVIAKANSVAIFQASGSRVRNMAFAIANESLDRFLKESGLHLDTYPGRESDRERAGDGPERNKLQEAQGQEISHEGIVRVVCRR</sequence>
<dbReference type="Pfam" id="PF13365">
    <property type="entry name" value="Trypsin_2"/>
    <property type="match status" value="1"/>
</dbReference>
<dbReference type="PRINTS" id="PR00834">
    <property type="entry name" value="PROTEASES2C"/>
</dbReference>
<name>A0A5A7MPQ5_9PROT</name>
<proteinExistence type="predicted"/>
<dbReference type="EMBL" id="BKCL01000001">
    <property type="protein sequence ID" value="GEQ96965.1"/>
    <property type="molecule type" value="Genomic_DNA"/>
</dbReference>
<feature type="compositionally biased region" description="Basic and acidic residues" evidence="1">
    <location>
        <begin position="279"/>
        <end position="301"/>
    </location>
</feature>
<dbReference type="Proteomes" id="UP000322084">
    <property type="component" value="Unassembled WGS sequence"/>
</dbReference>
<evidence type="ECO:0000313" key="3">
    <source>
        <dbReference type="Proteomes" id="UP000322084"/>
    </source>
</evidence>
<accession>A0A5A7MPQ5</accession>
<dbReference type="InterPro" id="IPR001940">
    <property type="entry name" value="Peptidase_S1C"/>
</dbReference>
<dbReference type="PANTHER" id="PTHR43019">
    <property type="entry name" value="SERINE ENDOPROTEASE DEGS"/>
    <property type="match status" value="1"/>
</dbReference>
<evidence type="ECO:0000313" key="2">
    <source>
        <dbReference type="EMBL" id="GEQ96965.1"/>
    </source>
</evidence>
<dbReference type="Gene3D" id="2.40.10.10">
    <property type="entry name" value="Trypsin-like serine proteases"/>
    <property type="match status" value="2"/>
</dbReference>
<dbReference type="GO" id="GO:0004252">
    <property type="term" value="F:serine-type endopeptidase activity"/>
    <property type="evidence" value="ECO:0007669"/>
    <property type="project" value="InterPro"/>
</dbReference>
<dbReference type="RefSeq" id="WP_149999526.1">
    <property type="nucleotide sequence ID" value="NZ_BKCL01000001.1"/>
</dbReference>
<feature type="region of interest" description="Disordered" evidence="1">
    <location>
        <begin position="279"/>
        <end position="306"/>
    </location>
</feature>
<gene>
    <name evidence="2" type="ORF">JCM17844_06020</name>
</gene>